<proteinExistence type="inferred from homology"/>
<dbReference type="GO" id="GO:0008289">
    <property type="term" value="F:lipid binding"/>
    <property type="evidence" value="ECO:0007669"/>
    <property type="project" value="UniProtKB-KW"/>
</dbReference>
<sequence>MVLKSVLFFLVLLNWTVAVSPPEDDGIYEQLYDGLPEDVKTFIGQLTEDDLKLLSSLSNTFNVIFRENPSKFEMKAMALIQSKSVSLWTKIKTVIDSWRRTMANLSESARTFIEDSEEKLLAISDIDDWDAVGLIGIVRSILNAEEKLDQSVKDELKKWFPALIMVLEDKDIRQFFDDTKNMSADQLNKTLWNMN</sequence>
<reference evidence="8 9" key="1">
    <citation type="journal article" date="2015" name="Genome Biol.">
        <title>Comparative genomics of Steinernema reveals deeply conserved gene regulatory networks.</title>
        <authorList>
            <person name="Dillman A.R."/>
            <person name="Macchietto M."/>
            <person name="Porter C.F."/>
            <person name="Rogers A."/>
            <person name="Williams B."/>
            <person name="Antoshechkin I."/>
            <person name="Lee M.M."/>
            <person name="Goodwin Z."/>
            <person name="Lu X."/>
            <person name="Lewis E.E."/>
            <person name="Goodrich-Blair H."/>
            <person name="Stock S.P."/>
            <person name="Adams B.J."/>
            <person name="Sternberg P.W."/>
            <person name="Mortazavi A."/>
        </authorList>
    </citation>
    <scope>NUCLEOTIDE SEQUENCE [LARGE SCALE GENOMIC DNA]</scope>
    <source>
        <strain evidence="8 9">ALL</strain>
    </source>
</reference>
<evidence type="ECO:0000256" key="7">
    <source>
        <dbReference type="SAM" id="SignalP"/>
    </source>
</evidence>
<reference evidence="8 9" key="2">
    <citation type="journal article" date="2019" name="G3 (Bethesda)">
        <title>Hybrid Assembly of the Genome of the Entomopathogenic Nematode Steinernema carpocapsae Identifies the X-Chromosome.</title>
        <authorList>
            <person name="Serra L."/>
            <person name="Macchietto M."/>
            <person name="Macias-Munoz A."/>
            <person name="McGill C.J."/>
            <person name="Rodriguez I.M."/>
            <person name="Rodriguez B."/>
            <person name="Murad R."/>
            <person name="Mortazavi A."/>
        </authorList>
    </citation>
    <scope>NUCLEOTIDE SEQUENCE [LARGE SCALE GENOMIC DNA]</scope>
    <source>
        <strain evidence="8 9">ALL</strain>
    </source>
</reference>
<dbReference type="AlphaFoldDB" id="A0A4U5MD36"/>
<evidence type="ECO:0000313" key="8">
    <source>
        <dbReference type="EMBL" id="TKR67024.1"/>
    </source>
</evidence>
<keyword evidence="3" id="KW-0964">Secreted</keyword>
<evidence type="ECO:0000313" key="9">
    <source>
        <dbReference type="Proteomes" id="UP000298663"/>
    </source>
</evidence>
<organism evidence="8 9">
    <name type="scientific">Steinernema carpocapsae</name>
    <name type="common">Entomopathogenic nematode</name>
    <dbReference type="NCBI Taxonomy" id="34508"/>
    <lineage>
        <taxon>Eukaryota</taxon>
        <taxon>Metazoa</taxon>
        <taxon>Ecdysozoa</taxon>
        <taxon>Nematoda</taxon>
        <taxon>Chromadorea</taxon>
        <taxon>Rhabditida</taxon>
        <taxon>Tylenchina</taxon>
        <taxon>Panagrolaimomorpha</taxon>
        <taxon>Strongyloidoidea</taxon>
        <taxon>Steinernematidae</taxon>
        <taxon>Steinernema</taxon>
    </lineage>
</organism>
<dbReference type="EMBL" id="AZBU02000008">
    <property type="protein sequence ID" value="TKR67024.1"/>
    <property type="molecule type" value="Genomic_DNA"/>
</dbReference>
<comment type="caution">
    <text evidence="8">The sequence shown here is derived from an EMBL/GenBank/DDBJ whole genome shotgun (WGS) entry which is preliminary data.</text>
</comment>
<comment type="subcellular location">
    <subcellularLocation>
        <location evidence="1">Secreted</location>
    </subcellularLocation>
</comment>
<dbReference type="InterPro" id="IPR008632">
    <property type="entry name" value="Gp-FAR-1"/>
</dbReference>
<dbReference type="Proteomes" id="UP000298663">
    <property type="component" value="Unassembled WGS sequence"/>
</dbReference>
<name>A0A4U5MD36_STECR</name>
<dbReference type="GO" id="GO:0005576">
    <property type="term" value="C:extracellular region"/>
    <property type="evidence" value="ECO:0007669"/>
    <property type="project" value="UniProtKB-SubCell"/>
</dbReference>
<keyword evidence="6" id="KW-0446">Lipid-binding</keyword>
<evidence type="ECO:0000256" key="2">
    <source>
        <dbReference type="ARBA" id="ARBA00006648"/>
    </source>
</evidence>
<feature type="signal peptide" evidence="7">
    <location>
        <begin position="1"/>
        <end position="18"/>
    </location>
</feature>
<evidence type="ECO:0000256" key="5">
    <source>
        <dbReference type="ARBA" id="ARBA00023054"/>
    </source>
</evidence>
<accession>A0A4U5MD36</accession>
<dbReference type="Pfam" id="PF05823">
    <property type="entry name" value="Gp-FAR-1"/>
    <property type="match status" value="1"/>
</dbReference>
<dbReference type="Gene3D" id="1.20.120.1100">
    <property type="match status" value="1"/>
</dbReference>
<gene>
    <name evidence="8" type="ORF">L596_023239</name>
</gene>
<comment type="similarity">
    <text evidence="2">Belongs to the fatty-acid and retinol-binding protein (FARBP) family.</text>
</comment>
<evidence type="ECO:0000256" key="4">
    <source>
        <dbReference type="ARBA" id="ARBA00022729"/>
    </source>
</evidence>
<evidence type="ECO:0000256" key="3">
    <source>
        <dbReference type="ARBA" id="ARBA00022525"/>
    </source>
</evidence>
<evidence type="ECO:0008006" key="10">
    <source>
        <dbReference type="Google" id="ProtNLM"/>
    </source>
</evidence>
<keyword evidence="5" id="KW-0175">Coiled coil</keyword>
<feature type="chain" id="PRO_5020340531" description="Fatty-acid and retinol-binding protein 1" evidence="7">
    <location>
        <begin position="19"/>
        <end position="195"/>
    </location>
</feature>
<keyword evidence="9" id="KW-1185">Reference proteome</keyword>
<keyword evidence="4 7" id="KW-0732">Signal</keyword>
<evidence type="ECO:0000256" key="6">
    <source>
        <dbReference type="ARBA" id="ARBA00023121"/>
    </source>
</evidence>
<protein>
    <recommendedName>
        <fullName evidence="10">Fatty-acid and retinol-binding protein 1</fullName>
    </recommendedName>
</protein>
<evidence type="ECO:0000256" key="1">
    <source>
        <dbReference type="ARBA" id="ARBA00004613"/>
    </source>
</evidence>